<evidence type="ECO:0000256" key="2">
    <source>
        <dbReference type="ARBA" id="ARBA00022801"/>
    </source>
</evidence>
<dbReference type="GO" id="GO:0016787">
    <property type="term" value="F:hydrolase activity"/>
    <property type="evidence" value="ECO:0007669"/>
    <property type="project" value="UniProtKB-KW"/>
</dbReference>
<dbReference type="Pfam" id="PF07859">
    <property type="entry name" value="Abhydrolase_3"/>
    <property type="match status" value="1"/>
</dbReference>
<dbReference type="PROSITE" id="PS01174">
    <property type="entry name" value="LIPASE_GDXG_SER"/>
    <property type="match status" value="1"/>
</dbReference>
<evidence type="ECO:0000313" key="6">
    <source>
        <dbReference type="EMBL" id="KAK4221283.1"/>
    </source>
</evidence>
<keyword evidence="7" id="KW-1185">Reference proteome</keyword>
<reference evidence="6" key="1">
    <citation type="journal article" date="2023" name="Mol. Phylogenet. Evol.">
        <title>Genome-scale phylogeny and comparative genomics of the fungal order Sordariales.</title>
        <authorList>
            <person name="Hensen N."/>
            <person name="Bonometti L."/>
            <person name="Westerberg I."/>
            <person name="Brannstrom I.O."/>
            <person name="Guillou S."/>
            <person name="Cros-Aarteil S."/>
            <person name="Calhoun S."/>
            <person name="Haridas S."/>
            <person name="Kuo A."/>
            <person name="Mondo S."/>
            <person name="Pangilinan J."/>
            <person name="Riley R."/>
            <person name="LaButti K."/>
            <person name="Andreopoulos B."/>
            <person name="Lipzen A."/>
            <person name="Chen C."/>
            <person name="Yan M."/>
            <person name="Daum C."/>
            <person name="Ng V."/>
            <person name="Clum A."/>
            <person name="Steindorff A."/>
            <person name="Ohm R.A."/>
            <person name="Martin F."/>
            <person name="Silar P."/>
            <person name="Natvig D.O."/>
            <person name="Lalanne C."/>
            <person name="Gautier V."/>
            <person name="Ament-Velasquez S.L."/>
            <person name="Kruys A."/>
            <person name="Hutchinson M.I."/>
            <person name="Powell A.J."/>
            <person name="Barry K."/>
            <person name="Miller A.N."/>
            <person name="Grigoriev I.V."/>
            <person name="Debuchy R."/>
            <person name="Gladieux P."/>
            <person name="Hiltunen Thoren M."/>
            <person name="Johannesson H."/>
        </authorList>
    </citation>
    <scope>NUCLEOTIDE SEQUENCE</scope>
    <source>
        <strain evidence="6">CBS 990.96</strain>
    </source>
</reference>
<dbReference type="InterPro" id="IPR013094">
    <property type="entry name" value="AB_hydrolase_3"/>
</dbReference>
<dbReference type="EMBL" id="MU865564">
    <property type="protein sequence ID" value="KAK4221283.1"/>
    <property type="molecule type" value="Genomic_DNA"/>
</dbReference>
<dbReference type="PANTHER" id="PTHR48081:SF18">
    <property type="entry name" value="ALPHA_BETA HYDROLASE FOLD-3 DOMAIN-CONTAINING PROTEIN"/>
    <property type="match status" value="1"/>
</dbReference>
<name>A0AAN6YL52_9PEZI</name>
<dbReference type="PANTHER" id="PTHR48081">
    <property type="entry name" value="AB HYDROLASE SUPERFAMILY PROTEIN C4A8.06C"/>
    <property type="match status" value="1"/>
</dbReference>
<reference evidence="6" key="2">
    <citation type="submission" date="2023-05" db="EMBL/GenBank/DDBJ databases">
        <authorList>
            <consortium name="Lawrence Berkeley National Laboratory"/>
            <person name="Steindorff A."/>
            <person name="Hensen N."/>
            <person name="Bonometti L."/>
            <person name="Westerberg I."/>
            <person name="Brannstrom I.O."/>
            <person name="Guillou S."/>
            <person name="Cros-Aarteil S."/>
            <person name="Calhoun S."/>
            <person name="Haridas S."/>
            <person name="Kuo A."/>
            <person name="Mondo S."/>
            <person name="Pangilinan J."/>
            <person name="Riley R."/>
            <person name="Labutti K."/>
            <person name="Andreopoulos B."/>
            <person name="Lipzen A."/>
            <person name="Chen C."/>
            <person name="Yanf M."/>
            <person name="Daum C."/>
            <person name="Ng V."/>
            <person name="Clum A."/>
            <person name="Ohm R."/>
            <person name="Martin F."/>
            <person name="Silar P."/>
            <person name="Natvig D."/>
            <person name="Lalanne C."/>
            <person name="Gautier V."/>
            <person name="Ament-Velasquez S.L."/>
            <person name="Kruys A."/>
            <person name="Hutchinson M.I."/>
            <person name="Powell A.J."/>
            <person name="Barry K."/>
            <person name="Miller A.N."/>
            <person name="Grigoriev I.V."/>
            <person name="Debuchy R."/>
            <person name="Gladieux P."/>
            <person name="Thoren M.H."/>
            <person name="Johannesson H."/>
        </authorList>
    </citation>
    <scope>NUCLEOTIDE SEQUENCE</scope>
    <source>
        <strain evidence="6">CBS 990.96</strain>
    </source>
</reference>
<keyword evidence="4" id="KW-0812">Transmembrane</keyword>
<gene>
    <name evidence="6" type="ORF">QBC38DRAFT_492364</name>
</gene>
<dbReference type="InterPro" id="IPR029058">
    <property type="entry name" value="AB_hydrolase_fold"/>
</dbReference>
<evidence type="ECO:0000256" key="4">
    <source>
        <dbReference type="SAM" id="Phobius"/>
    </source>
</evidence>
<organism evidence="6 7">
    <name type="scientific">Podospora fimiseda</name>
    <dbReference type="NCBI Taxonomy" id="252190"/>
    <lineage>
        <taxon>Eukaryota</taxon>
        <taxon>Fungi</taxon>
        <taxon>Dikarya</taxon>
        <taxon>Ascomycota</taxon>
        <taxon>Pezizomycotina</taxon>
        <taxon>Sordariomycetes</taxon>
        <taxon>Sordariomycetidae</taxon>
        <taxon>Sordariales</taxon>
        <taxon>Podosporaceae</taxon>
        <taxon>Podospora</taxon>
    </lineage>
</organism>
<sequence length="398" mass="44576">MTTTEPKPISTPQKILFFFLLPLIALKTLITYLNYPTPTSLHFRQRLAVSYLQSQRKILPWSLLCWITKRVGTNKAITQYCLRQKIPQEVITLTTDSLQQTNGPPATLHILAIKENEGQRGVMIYFHGGGYVNPLRGNAHMPFIIECAKSARVGRAVVVEYSLSPEFKYPVQLIQCIESVRYVISQMHVEMKDIILAGDSAGGQLVGAILAHSIRQCTWSEGFESKGGRFGGALMVSPFVRVPLPKSEGKGTSYEGNEKKDYLDRKQVDLFKKEFGGDEKDVYTNLCIEEEIWKGLERVVEKVIVVVGTGEVFLDCCRVFNERCLGGKQAEVKRAMKREENERLLEGEEERYLLVECEGEVHVQPALDAAVGYKDGLMNEVVMSWLGSNFGGSGDNSA</sequence>
<feature type="transmembrane region" description="Helical" evidence="4">
    <location>
        <begin position="15"/>
        <end position="35"/>
    </location>
</feature>
<dbReference type="Proteomes" id="UP001301958">
    <property type="component" value="Unassembled WGS sequence"/>
</dbReference>
<evidence type="ECO:0000256" key="3">
    <source>
        <dbReference type="PROSITE-ProRule" id="PRU10038"/>
    </source>
</evidence>
<accession>A0AAN6YL52</accession>
<evidence type="ECO:0000256" key="1">
    <source>
        <dbReference type="ARBA" id="ARBA00010515"/>
    </source>
</evidence>
<evidence type="ECO:0000259" key="5">
    <source>
        <dbReference type="Pfam" id="PF07859"/>
    </source>
</evidence>
<keyword evidence="2 6" id="KW-0378">Hydrolase</keyword>
<keyword evidence="4" id="KW-0472">Membrane</keyword>
<dbReference type="Gene3D" id="3.40.50.1820">
    <property type="entry name" value="alpha/beta hydrolase"/>
    <property type="match status" value="1"/>
</dbReference>
<dbReference type="InterPro" id="IPR050300">
    <property type="entry name" value="GDXG_lipolytic_enzyme"/>
</dbReference>
<proteinExistence type="inferred from homology"/>
<dbReference type="InterPro" id="IPR033140">
    <property type="entry name" value="Lipase_GDXG_put_SER_AS"/>
</dbReference>
<keyword evidence="4" id="KW-1133">Transmembrane helix</keyword>
<comment type="caution">
    <text evidence="6">The sequence shown here is derived from an EMBL/GenBank/DDBJ whole genome shotgun (WGS) entry which is preliminary data.</text>
</comment>
<dbReference type="AlphaFoldDB" id="A0AAN6YL52"/>
<feature type="domain" description="Alpha/beta hydrolase fold-3" evidence="5">
    <location>
        <begin position="123"/>
        <end position="325"/>
    </location>
</feature>
<feature type="active site" evidence="3">
    <location>
        <position position="200"/>
    </location>
</feature>
<evidence type="ECO:0000313" key="7">
    <source>
        <dbReference type="Proteomes" id="UP001301958"/>
    </source>
</evidence>
<protein>
    <submittedName>
        <fullName evidence="6">Alpha/Beta hydrolase protein</fullName>
    </submittedName>
</protein>
<dbReference type="SUPFAM" id="SSF53474">
    <property type="entry name" value="alpha/beta-Hydrolases"/>
    <property type="match status" value="1"/>
</dbReference>
<comment type="similarity">
    <text evidence="1">Belongs to the 'GDXG' lipolytic enzyme family.</text>
</comment>